<name>A0AAE3YC82_9FLAO</name>
<dbReference type="CDD" id="cd00038">
    <property type="entry name" value="CAP_ED"/>
    <property type="match status" value="1"/>
</dbReference>
<evidence type="ECO:0000259" key="1">
    <source>
        <dbReference type="Pfam" id="PF00027"/>
    </source>
</evidence>
<proteinExistence type="predicted"/>
<protein>
    <submittedName>
        <fullName evidence="2">CRP-like cAMP-binding protein</fullName>
    </submittedName>
</protein>
<dbReference type="AlphaFoldDB" id="A0AAE3YC82"/>
<dbReference type="Pfam" id="PF00027">
    <property type="entry name" value="cNMP_binding"/>
    <property type="match status" value="1"/>
</dbReference>
<feature type="domain" description="Cyclic nucleotide-binding" evidence="1">
    <location>
        <begin position="36"/>
        <end position="121"/>
    </location>
</feature>
<gene>
    <name evidence="2" type="ORF">J2787_004199</name>
</gene>
<sequence>MSDFNLNTFFEKAIYPLLDLTDREKQMLLSETRVLSLKNNSFLIRENTSVDHLFFLNKGLVRSFYTKDHREINTEFFFENDFLTALTSFLTGKITYLNFQCLEESEVIAIPKTLIDRLLLQDQKWHVLLNQILKKEFIKKCCRESSFLLHDSLERYLYFLEQFPDSENRIPLFHIASYLGISPETLSRIRSKKLKQIDLSQVNKI</sequence>
<comment type="caution">
    <text evidence="2">The sequence shown here is derived from an EMBL/GenBank/DDBJ whole genome shotgun (WGS) entry which is preliminary data.</text>
</comment>
<dbReference type="SUPFAM" id="SSF51206">
    <property type="entry name" value="cAMP-binding domain-like"/>
    <property type="match status" value="1"/>
</dbReference>
<dbReference type="Gene3D" id="2.60.120.10">
    <property type="entry name" value="Jelly Rolls"/>
    <property type="match status" value="1"/>
</dbReference>
<organism evidence="2 3">
    <name type="scientific">Chryseobacterium rhizosphaerae</name>
    <dbReference type="NCBI Taxonomy" id="395937"/>
    <lineage>
        <taxon>Bacteria</taxon>
        <taxon>Pseudomonadati</taxon>
        <taxon>Bacteroidota</taxon>
        <taxon>Flavobacteriia</taxon>
        <taxon>Flavobacteriales</taxon>
        <taxon>Weeksellaceae</taxon>
        <taxon>Chryseobacterium group</taxon>
        <taxon>Chryseobacterium</taxon>
    </lineage>
</organism>
<dbReference type="InterPro" id="IPR014710">
    <property type="entry name" value="RmlC-like_jellyroll"/>
</dbReference>
<evidence type="ECO:0000313" key="2">
    <source>
        <dbReference type="EMBL" id="MDR6528760.1"/>
    </source>
</evidence>
<dbReference type="InterPro" id="IPR000595">
    <property type="entry name" value="cNMP-bd_dom"/>
</dbReference>
<reference evidence="2" key="1">
    <citation type="submission" date="2023-07" db="EMBL/GenBank/DDBJ databases">
        <title>Sorghum-associated microbial communities from plants grown in Nebraska, USA.</title>
        <authorList>
            <person name="Schachtman D."/>
        </authorList>
    </citation>
    <scope>NUCLEOTIDE SEQUENCE</scope>
    <source>
        <strain evidence="2">DS2360</strain>
    </source>
</reference>
<evidence type="ECO:0000313" key="3">
    <source>
        <dbReference type="Proteomes" id="UP001184861"/>
    </source>
</evidence>
<accession>A0AAE3YC82</accession>
<dbReference type="InterPro" id="IPR018490">
    <property type="entry name" value="cNMP-bd_dom_sf"/>
</dbReference>
<dbReference type="EMBL" id="JAVDQY010000006">
    <property type="protein sequence ID" value="MDR6528760.1"/>
    <property type="molecule type" value="Genomic_DNA"/>
</dbReference>
<dbReference type="RefSeq" id="WP_309947975.1">
    <property type="nucleotide sequence ID" value="NZ_JAVDQY010000006.1"/>
</dbReference>
<dbReference type="Proteomes" id="UP001184861">
    <property type="component" value="Unassembled WGS sequence"/>
</dbReference>